<comment type="caution">
    <text evidence="4">The sequence shown here is derived from an EMBL/GenBank/DDBJ whole genome shotgun (WGS) entry which is preliminary data.</text>
</comment>
<comment type="function">
    <text evidence="3">Catalyzes the formation of N(4)-acetylcytidine (ac(4)C) at the wobble position of elongator tRNA(Met), using acetate and ATP as substrates. First activates an acetate ion to form acetyladenylate (Ac-AMP) and then transfers the acetyl group to tRNA to form ac(4)C34.</text>
</comment>
<dbReference type="InterPro" id="IPR008513">
    <property type="entry name" value="tRNA(Met)_cyd_acetate_ligase"/>
</dbReference>
<dbReference type="HAMAP" id="MF_01539">
    <property type="entry name" value="TmcAL"/>
    <property type="match status" value="1"/>
</dbReference>
<name>A0A024QD82_9BACI</name>
<accession>A0A024QD82</accession>
<dbReference type="EC" id="6.3.4.-" evidence="3"/>
<keyword evidence="2 3" id="KW-0819">tRNA processing</keyword>
<dbReference type="GO" id="GO:0016879">
    <property type="term" value="F:ligase activity, forming carbon-nitrogen bonds"/>
    <property type="evidence" value="ECO:0007669"/>
    <property type="project" value="UniProtKB-UniRule"/>
</dbReference>
<gene>
    <name evidence="3" type="primary">tmcAL</name>
    <name evidence="4" type="ORF">BN990_02541</name>
</gene>
<organism evidence="4 5">
    <name type="scientific">Virgibacillus massiliensis</name>
    <dbReference type="NCBI Taxonomy" id="1462526"/>
    <lineage>
        <taxon>Bacteria</taxon>
        <taxon>Bacillati</taxon>
        <taxon>Bacillota</taxon>
        <taxon>Bacilli</taxon>
        <taxon>Bacillales</taxon>
        <taxon>Bacillaceae</taxon>
        <taxon>Virgibacillus</taxon>
    </lineage>
</organism>
<protein>
    <recommendedName>
        <fullName evidence="3">tRNA(Met) cytidine acetate ligase</fullName>
        <ecNumber evidence="3">6.3.4.-</ecNumber>
    </recommendedName>
</protein>
<evidence type="ECO:0000256" key="2">
    <source>
        <dbReference type="ARBA" id="ARBA00022694"/>
    </source>
</evidence>
<dbReference type="OrthoDB" id="9769796at2"/>
<dbReference type="Proteomes" id="UP000028875">
    <property type="component" value="Unassembled WGS sequence"/>
</dbReference>
<keyword evidence="3" id="KW-0067">ATP-binding</keyword>
<feature type="binding site" evidence="3">
    <location>
        <position position="101"/>
    </location>
    <ligand>
        <name>ATP</name>
        <dbReference type="ChEBI" id="CHEBI:30616"/>
    </ligand>
</feature>
<dbReference type="STRING" id="1462526.BN990_02541"/>
<keyword evidence="3" id="KW-0547">Nucleotide-binding</keyword>
<feature type="binding site" evidence="3">
    <location>
        <begin position="7"/>
        <end position="20"/>
    </location>
    <ligand>
        <name>ATP</name>
        <dbReference type="ChEBI" id="CHEBI:30616"/>
    </ligand>
</feature>
<dbReference type="RefSeq" id="WP_021291685.1">
    <property type="nucleotide sequence ID" value="NZ_BNER01000004.1"/>
</dbReference>
<dbReference type="Gene3D" id="3.40.50.620">
    <property type="entry name" value="HUPs"/>
    <property type="match status" value="1"/>
</dbReference>
<comment type="caution">
    <text evidence="3">Lacks conserved residue(s) required for the propagation of feature annotation.</text>
</comment>
<comment type="subcellular location">
    <subcellularLocation>
        <location evidence="3">Cytoplasm</location>
    </subcellularLocation>
</comment>
<dbReference type="eggNOG" id="COG1323">
    <property type="taxonomic scope" value="Bacteria"/>
</dbReference>
<comment type="similarity">
    <text evidence="3">Belongs to the TmcAL family.</text>
</comment>
<keyword evidence="3" id="KW-0694">RNA-binding</keyword>
<keyword evidence="5" id="KW-1185">Reference proteome</keyword>
<proteinExistence type="inferred from homology"/>
<reference evidence="4 5" key="1">
    <citation type="submission" date="2014-03" db="EMBL/GenBank/DDBJ databases">
        <authorList>
            <person name="Urmite Genomes U."/>
        </authorList>
    </citation>
    <scope>NUCLEOTIDE SEQUENCE [LARGE SCALE GENOMIC DNA]</scope>
    <source>
        <strain evidence="4 5">Vm-5</strain>
    </source>
</reference>
<keyword evidence="3" id="KW-0820">tRNA-binding</keyword>
<feature type="binding site" evidence="3">
    <location>
        <position position="162"/>
    </location>
    <ligand>
        <name>ATP</name>
        <dbReference type="ChEBI" id="CHEBI:30616"/>
    </ligand>
</feature>
<comment type="catalytic activity">
    <reaction evidence="3">
        <text>cytidine(34) in elongator tRNA(Met) + acetate + ATP = N(4)-acetylcytidine(34) in elongator tRNA(Met) + AMP + diphosphate</text>
        <dbReference type="Rhea" id="RHEA:58144"/>
        <dbReference type="Rhea" id="RHEA-COMP:10693"/>
        <dbReference type="Rhea" id="RHEA-COMP:10694"/>
        <dbReference type="ChEBI" id="CHEBI:30089"/>
        <dbReference type="ChEBI" id="CHEBI:30616"/>
        <dbReference type="ChEBI" id="CHEBI:33019"/>
        <dbReference type="ChEBI" id="CHEBI:74900"/>
        <dbReference type="ChEBI" id="CHEBI:82748"/>
        <dbReference type="ChEBI" id="CHEBI:456215"/>
    </reaction>
</comment>
<keyword evidence="1 3" id="KW-0436">Ligase</keyword>
<evidence type="ECO:0000256" key="1">
    <source>
        <dbReference type="ARBA" id="ARBA00022598"/>
    </source>
</evidence>
<dbReference type="AlphaFoldDB" id="A0A024QD82"/>
<dbReference type="Pfam" id="PF05636">
    <property type="entry name" value="HIGH_NTase1"/>
    <property type="match status" value="1"/>
</dbReference>
<sequence length="404" mass="46159">MKACGVIVEYNPFHNGHVYHVEQAKKASQADCIIAVMSGPFLQRGEPAIIDKFSRTKAALSNGVDIVVELPYPFAVQSSDLFAKGSILTLKELGITSLCFGSESGDTSHFIRSYHLFKEKRNQYQQTLKRHLADGASFPEASSLAYQQTNISTEEMDLTKPNNILGFSYVKTILDYNLSITPLTIKRSQSGYHDQSITGTIASATSIRKTLSNKNRLTTSITNAIPDATKLQIEEYKSKASLWHSWDHYFSYIHYRVLTLSLQELSLIQGVDEGLEHRLKKTARNVCSFNEWMEKLKTKRYTWTRLQRMFVHILTNTKKKEIDILSTPSKLPYVRILGFNRTGQAYIHQQKKQMEVPIIQKIGRHMHPMLEIEERASNAYYSILPPTNKITLRRQEINPPIQTK</sequence>
<reference evidence="5" key="2">
    <citation type="submission" date="2014-05" db="EMBL/GenBank/DDBJ databases">
        <title>Draft genome sequence of Virgibacillus massiliensis Vm-5.</title>
        <authorList>
            <person name="Khelaifia S."/>
            <person name="Croce O."/>
            <person name="Lagier J.C."/>
            <person name="Raoult D."/>
        </authorList>
    </citation>
    <scope>NUCLEOTIDE SEQUENCE [LARGE SCALE GENOMIC DNA]</scope>
    <source>
        <strain evidence="5">Vm-5</strain>
    </source>
</reference>
<keyword evidence="3" id="KW-0963">Cytoplasm</keyword>
<dbReference type="GO" id="GO:0000049">
    <property type="term" value="F:tRNA binding"/>
    <property type="evidence" value="ECO:0007669"/>
    <property type="project" value="UniProtKB-KW"/>
</dbReference>
<dbReference type="NCBIfam" id="NF010191">
    <property type="entry name" value="PRK13670.1"/>
    <property type="match status" value="1"/>
</dbReference>
<dbReference type="PANTHER" id="PTHR37825">
    <property type="entry name" value="TRNA(MET) CYTIDINE ACETATE LIGASE"/>
    <property type="match status" value="1"/>
</dbReference>
<dbReference type="GO" id="GO:0005524">
    <property type="term" value="F:ATP binding"/>
    <property type="evidence" value="ECO:0007669"/>
    <property type="project" value="UniProtKB-KW"/>
</dbReference>
<dbReference type="EMBL" id="CCDP010000001">
    <property type="protein sequence ID" value="CDQ40222.1"/>
    <property type="molecule type" value="Genomic_DNA"/>
</dbReference>
<feature type="binding site" evidence="3">
    <location>
        <position position="187"/>
    </location>
    <ligand>
        <name>ATP</name>
        <dbReference type="ChEBI" id="CHEBI:30616"/>
    </ligand>
</feature>
<evidence type="ECO:0000256" key="3">
    <source>
        <dbReference type="HAMAP-Rule" id="MF_01539"/>
    </source>
</evidence>
<evidence type="ECO:0000313" key="4">
    <source>
        <dbReference type="EMBL" id="CDQ40222.1"/>
    </source>
</evidence>
<dbReference type="SUPFAM" id="SSF52374">
    <property type="entry name" value="Nucleotidylyl transferase"/>
    <property type="match status" value="1"/>
</dbReference>
<evidence type="ECO:0000313" key="5">
    <source>
        <dbReference type="Proteomes" id="UP000028875"/>
    </source>
</evidence>
<dbReference type="GO" id="GO:0005737">
    <property type="term" value="C:cytoplasm"/>
    <property type="evidence" value="ECO:0007669"/>
    <property type="project" value="UniProtKB-SubCell"/>
</dbReference>
<dbReference type="GO" id="GO:0006400">
    <property type="term" value="P:tRNA modification"/>
    <property type="evidence" value="ECO:0007669"/>
    <property type="project" value="UniProtKB-UniRule"/>
</dbReference>
<dbReference type="PANTHER" id="PTHR37825:SF1">
    <property type="entry name" value="TRNA(MET) CYTIDINE ACETATE LIGASE"/>
    <property type="match status" value="1"/>
</dbReference>
<dbReference type="InterPro" id="IPR014729">
    <property type="entry name" value="Rossmann-like_a/b/a_fold"/>
</dbReference>